<dbReference type="InterPro" id="IPR011013">
    <property type="entry name" value="Gal_mutarotase_sf_dom"/>
</dbReference>
<dbReference type="GO" id="GO:0030246">
    <property type="term" value="F:carbohydrate binding"/>
    <property type="evidence" value="ECO:0007669"/>
    <property type="project" value="InterPro"/>
</dbReference>
<keyword evidence="2" id="KW-1185">Reference proteome</keyword>
<sequence length="304" mass="33044">MISLNEVGGAAEHTLRHGDQTAVVVEAGGGLRTYSVAGVDVVAGYPAGTVCSSARGQWLMPWPNRLREGRYTFQGEEYRTPVDPGTPTAIHGLVRWLPFQLLARDETSVELGAVLPARPGYPWTLRMWTRWSLDDTGLTSEISVMNMSADDAPFAAGTHPYLHVGDALVDDVVVTVPGSTALHGEHSVLTERRPVDAETDFRVGREVGSSQLGLYTDLARDDSGHARTVAERPDGWRITLWQDEAWPFVLLYTADNVRPEEGVRRSLAVEPMTAPADAFNSGDHLIVLEPGGAFEGTWGISATR</sequence>
<proteinExistence type="predicted"/>
<dbReference type="RefSeq" id="WP_163815376.1">
    <property type="nucleotide sequence ID" value="NZ_JAAGOB010000001.1"/>
</dbReference>
<evidence type="ECO:0008006" key="3">
    <source>
        <dbReference type="Google" id="ProtNLM"/>
    </source>
</evidence>
<dbReference type="InterPro" id="IPR008183">
    <property type="entry name" value="Aldose_1/G6P_1-epimerase"/>
</dbReference>
<dbReference type="SUPFAM" id="SSF74650">
    <property type="entry name" value="Galactose mutarotase-like"/>
    <property type="match status" value="1"/>
</dbReference>
<dbReference type="GO" id="GO:0005975">
    <property type="term" value="P:carbohydrate metabolic process"/>
    <property type="evidence" value="ECO:0007669"/>
    <property type="project" value="InterPro"/>
</dbReference>
<reference evidence="1 2" key="1">
    <citation type="submission" date="2020-02" db="EMBL/GenBank/DDBJ databases">
        <authorList>
            <person name="Li X.-J."/>
            <person name="Feng X.-M."/>
        </authorList>
    </citation>
    <scope>NUCLEOTIDE SEQUENCE [LARGE SCALE GENOMIC DNA]</scope>
    <source>
        <strain evidence="1 2">CGMCC 4.7225</strain>
    </source>
</reference>
<dbReference type="AlphaFoldDB" id="A0A6N9YGB3"/>
<dbReference type="Proteomes" id="UP000469185">
    <property type="component" value="Unassembled WGS sequence"/>
</dbReference>
<comment type="caution">
    <text evidence="1">The sequence shown here is derived from an EMBL/GenBank/DDBJ whole genome shotgun (WGS) entry which is preliminary data.</text>
</comment>
<dbReference type="Pfam" id="PF01263">
    <property type="entry name" value="Aldose_epim"/>
    <property type="match status" value="1"/>
</dbReference>
<dbReference type="EMBL" id="JAAGOB010000001">
    <property type="protein sequence ID" value="NED94002.1"/>
    <property type="molecule type" value="Genomic_DNA"/>
</dbReference>
<protein>
    <recommendedName>
        <fullName evidence="3">Aldose 1-epimerase family protein</fullName>
    </recommendedName>
</protein>
<gene>
    <name evidence="1" type="ORF">G1H11_01570</name>
</gene>
<dbReference type="InterPro" id="IPR014718">
    <property type="entry name" value="GH-type_carb-bd"/>
</dbReference>
<accession>A0A6N9YGB3</accession>
<organism evidence="1 2">
    <name type="scientific">Phytoactinopolyspora alkaliphila</name>
    <dbReference type="NCBI Taxonomy" id="1783498"/>
    <lineage>
        <taxon>Bacteria</taxon>
        <taxon>Bacillati</taxon>
        <taxon>Actinomycetota</taxon>
        <taxon>Actinomycetes</taxon>
        <taxon>Jiangellales</taxon>
        <taxon>Jiangellaceae</taxon>
        <taxon>Phytoactinopolyspora</taxon>
    </lineage>
</organism>
<name>A0A6N9YGB3_9ACTN</name>
<dbReference type="GO" id="GO:0016853">
    <property type="term" value="F:isomerase activity"/>
    <property type="evidence" value="ECO:0007669"/>
    <property type="project" value="InterPro"/>
</dbReference>
<evidence type="ECO:0000313" key="1">
    <source>
        <dbReference type="EMBL" id="NED94002.1"/>
    </source>
</evidence>
<evidence type="ECO:0000313" key="2">
    <source>
        <dbReference type="Proteomes" id="UP000469185"/>
    </source>
</evidence>
<dbReference type="Gene3D" id="2.70.98.10">
    <property type="match status" value="1"/>
</dbReference>